<dbReference type="GO" id="GO:0005737">
    <property type="term" value="C:cytoplasm"/>
    <property type="evidence" value="ECO:0007669"/>
    <property type="project" value="UniProtKB-ARBA"/>
</dbReference>
<comment type="similarity">
    <text evidence="1 5">Belongs to the bacterial ribosomal protein bL21 family.</text>
</comment>
<keyword evidence="3 5" id="KW-0687">Ribonucleoprotein</keyword>
<gene>
    <name evidence="6" type="ORF">US86_C0001G0071</name>
</gene>
<evidence type="ECO:0000256" key="1">
    <source>
        <dbReference type="ARBA" id="ARBA00008563"/>
    </source>
</evidence>
<dbReference type="PANTHER" id="PTHR21349">
    <property type="entry name" value="50S RIBOSOMAL PROTEIN L21"/>
    <property type="match status" value="1"/>
</dbReference>
<dbReference type="GO" id="GO:0006412">
    <property type="term" value="P:translation"/>
    <property type="evidence" value="ECO:0007669"/>
    <property type="project" value="InterPro"/>
</dbReference>
<dbReference type="AlphaFoldDB" id="A0A0G0M0I4"/>
<comment type="function">
    <text evidence="5">This protein binds to 23S rRNA in the presence of protein L20.</text>
</comment>
<dbReference type="Pfam" id="PF00829">
    <property type="entry name" value="Ribosomal_L21p"/>
    <property type="match status" value="1"/>
</dbReference>
<dbReference type="PANTHER" id="PTHR21349:SF0">
    <property type="entry name" value="LARGE RIBOSOMAL SUBUNIT PROTEIN BL21M"/>
    <property type="match status" value="1"/>
</dbReference>
<dbReference type="InterPro" id="IPR028909">
    <property type="entry name" value="bL21-like"/>
</dbReference>
<dbReference type="InterPro" id="IPR001787">
    <property type="entry name" value="Ribosomal_bL21"/>
</dbReference>
<evidence type="ECO:0000256" key="3">
    <source>
        <dbReference type="ARBA" id="ARBA00023274"/>
    </source>
</evidence>
<evidence type="ECO:0000256" key="5">
    <source>
        <dbReference type="RuleBase" id="RU000562"/>
    </source>
</evidence>
<dbReference type="EMBL" id="LBUP01000001">
    <property type="protein sequence ID" value="KKQ67144.1"/>
    <property type="molecule type" value="Genomic_DNA"/>
</dbReference>
<dbReference type="InterPro" id="IPR036164">
    <property type="entry name" value="bL21-like_sf"/>
</dbReference>
<accession>A0A0G0M0I4</accession>
<keyword evidence="5" id="KW-0699">rRNA-binding</keyword>
<dbReference type="NCBIfam" id="TIGR00061">
    <property type="entry name" value="L21"/>
    <property type="match status" value="1"/>
</dbReference>
<dbReference type="SUPFAM" id="SSF141091">
    <property type="entry name" value="L21p-like"/>
    <property type="match status" value="1"/>
</dbReference>
<keyword evidence="2 5" id="KW-0689">Ribosomal protein</keyword>
<evidence type="ECO:0000313" key="7">
    <source>
        <dbReference type="Proteomes" id="UP000034235"/>
    </source>
</evidence>
<dbReference type="Proteomes" id="UP000034235">
    <property type="component" value="Unassembled WGS sequence"/>
</dbReference>
<reference evidence="6 7" key="1">
    <citation type="journal article" date="2015" name="Nature">
        <title>rRNA introns, odd ribosomes, and small enigmatic genomes across a large radiation of phyla.</title>
        <authorList>
            <person name="Brown C.T."/>
            <person name="Hug L.A."/>
            <person name="Thomas B.C."/>
            <person name="Sharon I."/>
            <person name="Castelle C.J."/>
            <person name="Singh A."/>
            <person name="Wilkins M.J."/>
            <person name="Williams K.H."/>
            <person name="Banfield J.F."/>
        </authorList>
    </citation>
    <scope>NUCLEOTIDE SEQUENCE [LARGE SCALE GENOMIC DNA]</scope>
</reference>
<keyword evidence="5" id="KW-0694">RNA-binding</keyword>
<proteinExistence type="inferred from homology"/>
<comment type="caution">
    <text evidence="6">The sequence shown here is derived from an EMBL/GenBank/DDBJ whole genome shotgun (WGS) entry which is preliminary data.</text>
</comment>
<protein>
    <recommendedName>
        <fullName evidence="4 5">50S ribosomal protein L21</fullName>
    </recommendedName>
</protein>
<organism evidence="6 7">
    <name type="scientific">Candidatus Daviesbacteria bacterium GW2011_GWA2_38_24</name>
    <dbReference type="NCBI Taxonomy" id="1618422"/>
    <lineage>
        <taxon>Bacteria</taxon>
        <taxon>Candidatus Daviesiibacteriota</taxon>
    </lineage>
</organism>
<dbReference type="GO" id="GO:0005840">
    <property type="term" value="C:ribosome"/>
    <property type="evidence" value="ECO:0007669"/>
    <property type="project" value="UniProtKB-KW"/>
</dbReference>
<dbReference type="GO" id="GO:1990904">
    <property type="term" value="C:ribonucleoprotein complex"/>
    <property type="evidence" value="ECO:0007669"/>
    <property type="project" value="UniProtKB-KW"/>
</dbReference>
<evidence type="ECO:0000256" key="2">
    <source>
        <dbReference type="ARBA" id="ARBA00022980"/>
    </source>
</evidence>
<name>A0A0G0M0I4_9BACT</name>
<sequence length="102" mass="11574">MSWKFAVVEISGRQYKLEPGKSLVVDFLGDVKTLKADKVLMLADDKGIKVGTPYLKETLDLEVEGSGREKKIRVATYKPKANYRRVIGSRRKVSKVKFVKKD</sequence>
<dbReference type="GO" id="GO:0019843">
    <property type="term" value="F:rRNA binding"/>
    <property type="evidence" value="ECO:0007669"/>
    <property type="project" value="UniProtKB-KW"/>
</dbReference>
<evidence type="ECO:0000256" key="4">
    <source>
        <dbReference type="ARBA" id="ARBA00035483"/>
    </source>
</evidence>
<evidence type="ECO:0000313" key="6">
    <source>
        <dbReference type="EMBL" id="KKQ67144.1"/>
    </source>
</evidence>
<dbReference type="GO" id="GO:0003735">
    <property type="term" value="F:structural constituent of ribosome"/>
    <property type="evidence" value="ECO:0007669"/>
    <property type="project" value="InterPro"/>
</dbReference>